<name>A0A915PAK0_9BILA</name>
<feature type="signal peptide" evidence="2">
    <location>
        <begin position="1"/>
        <end position="18"/>
    </location>
</feature>
<protein>
    <submittedName>
        <fullName evidence="4">Uncharacterized protein</fullName>
    </submittedName>
</protein>
<feature type="region of interest" description="Disordered" evidence="1">
    <location>
        <begin position="51"/>
        <end position="114"/>
    </location>
</feature>
<evidence type="ECO:0000256" key="1">
    <source>
        <dbReference type="SAM" id="MobiDB-lite"/>
    </source>
</evidence>
<accession>A0A915PAK0</accession>
<sequence length="114" mass="13165">MNYFSIFLFFLSFYFVYSGDEWNPENIARIMSQYEEAKQQQERQFSGLLNQNTNFHQGSESYHLNNGHYEGSNYQNTLEASKKKSARKALNVDLNGPAPQKAGRKGKPSRSPMN</sequence>
<evidence type="ECO:0000256" key="2">
    <source>
        <dbReference type="SAM" id="SignalP"/>
    </source>
</evidence>
<keyword evidence="2" id="KW-0732">Signal</keyword>
<organism evidence="3 4">
    <name type="scientific">Meloidogyne floridensis</name>
    <dbReference type="NCBI Taxonomy" id="298350"/>
    <lineage>
        <taxon>Eukaryota</taxon>
        <taxon>Metazoa</taxon>
        <taxon>Ecdysozoa</taxon>
        <taxon>Nematoda</taxon>
        <taxon>Chromadorea</taxon>
        <taxon>Rhabditida</taxon>
        <taxon>Tylenchina</taxon>
        <taxon>Tylenchomorpha</taxon>
        <taxon>Tylenchoidea</taxon>
        <taxon>Meloidogynidae</taxon>
        <taxon>Meloidogyninae</taxon>
        <taxon>Meloidogyne</taxon>
    </lineage>
</organism>
<proteinExistence type="predicted"/>
<dbReference type="WBParaSite" id="scf7180000424311.g12752">
    <property type="protein sequence ID" value="scf7180000424311.g12752"/>
    <property type="gene ID" value="scf7180000424311.g12752"/>
</dbReference>
<feature type="chain" id="PRO_5037571123" evidence="2">
    <location>
        <begin position="19"/>
        <end position="114"/>
    </location>
</feature>
<dbReference type="AlphaFoldDB" id="A0A915PAK0"/>
<feature type="compositionally biased region" description="Polar residues" evidence="1">
    <location>
        <begin position="51"/>
        <end position="64"/>
    </location>
</feature>
<evidence type="ECO:0000313" key="3">
    <source>
        <dbReference type="Proteomes" id="UP000887560"/>
    </source>
</evidence>
<dbReference type="Proteomes" id="UP000887560">
    <property type="component" value="Unplaced"/>
</dbReference>
<evidence type="ECO:0000313" key="4">
    <source>
        <dbReference type="WBParaSite" id="scf7180000424311.g12752"/>
    </source>
</evidence>
<keyword evidence="3" id="KW-1185">Reference proteome</keyword>
<reference evidence="4" key="1">
    <citation type="submission" date="2022-11" db="UniProtKB">
        <authorList>
            <consortium name="WormBaseParasite"/>
        </authorList>
    </citation>
    <scope>IDENTIFICATION</scope>
</reference>